<dbReference type="RefSeq" id="XP_011327665.1">
    <property type="nucleotide sequence ID" value="XM_011329363.1"/>
</dbReference>
<accession>A0A098DRQ3</accession>
<dbReference type="AlphaFoldDB" id="I1RUF0"/>
<dbReference type="EMBL" id="HG970335">
    <property type="protein sequence ID" value="CEF84039.1"/>
    <property type="molecule type" value="Genomic_DNA"/>
</dbReference>
<evidence type="ECO:0000256" key="1">
    <source>
        <dbReference type="SAM" id="SignalP"/>
    </source>
</evidence>
<evidence type="ECO:0000313" key="2">
    <source>
        <dbReference type="EMBL" id="CEF84039.1"/>
    </source>
</evidence>
<reference evidence="2 4" key="3">
    <citation type="journal article" date="2015" name="BMC Genomics">
        <title>The completed genome sequence of the pathogenic ascomycete fungus Fusarium graminearum.</title>
        <authorList>
            <person name="King R."/>
            <person name="Urban M."/>
            <person name="Hammond-Kosack M.C."/>
            <person name="Hassani-Pak K."/>
            <person name="Hammond-Kosack K.E."/>
        </authorList>
    </citation>
    <scope>NUCLEOTIDE SEQUENCE [LARGE SCALE GENOMIC DNA]</scope>
    <source>
        <strain evidence="4">ATCC MYA-4620 / CBS 123657 / FGSC 9075 / NRRL 31084 / PH-1</strain>
        <strain evidence="2">PH-1</strain>
    </source>
</reference>
<evidence type="ECO:0000313" key="4">
    <source>
        <dbReference type="Proteomes" id="UP000070720"/>
    </source>
</evidence>
<dbReference type="KEGG" id="fgr:FGSG_07840"/>
<feature type="chain" id="PRO_5010124499" evidence="1">
    <location>
        <begin position="18"/>
        <end position="340"/>
    </location>
</feature>
<name>I1RUF0_GIBZE</name>
<sequence length="340" mass="39212">MQRRLWLVSFFVQHSHCLVDPIGSASSDSERPPRIYFAMLMISHDLLELDDDHRNALDRAIRNMLSTKIAQVVFAQIFNGLPTKQSLLESFDHVEGHPVHEMGYKGIHPSSFDKVRTSIGRFNIFDLDFNRKAIECFQKESVGSDAFSLLLIELVVVACHEAGARAYAIDGGAYKHKTYHEWRERVLVAKGQDIESRRSHASPLAAFSHPEYQYPEQYPRGITDVAGYWVESKIFGGVVLFDRGETENKCKSMWIHSDLIKGPKTLYPPTRKQFDALVKFLTTPMESHPERPLPILGTPSNLPRRDPYDAFAYHHIFRDRFERKLDTLPHRQQDEHSDYM</sequence>
<proteinExistence type="predicted"/>
<dbReference type="OrthoDB" id="5346581at2759"/>
<reference evidence="3 4" key="2">
    <citation type="journal article" date="2010" name="Nature">
        <title>Comparative genomics reveals mobile pathogenicity chromosomes in Fusarium.</title>
        <authorList>
            <person name="Ma L.J."/>
            <person name="van der Does H.C."/>
            <person name="Borkovich K.A."/>
            <person name="Coleman J.J."/>
            <person name="Daboussi M.J."/>
            <person name="Di Pietro A."/>
            <person name="Dufresne M."/>
            <person name="Freitag M."/>
            <person name="Grabherr M."/>
            <person name="Henrissat B."/>
            <person name="Houterman P.M."/>
            <person name="Kang S."/>
            <person name="Shim W.B."/>
            <person name="Woloshuk C."/>
            <person name="Xie X."/>
            <person name="Xu J.R."/>
            <person name="Antoniw J."/>
            <person name="Baker S.E."/>
            <person name="Bluhm B.H."/>
            <person name="Breakspear A."/>
            <person name="Brown D.W."/>
            <person name="Butchko R.A."/>
            <person name="Chapman S."/>
            <person name="Coulson R."/>
            <person name="Coutinho P.M."/>
            <person name="Danchin E.G."/>
            <person name="Diener A."/>
            <person name="Gale L.R."/>
            <person name="Gardiner D.M."/>
            <person name="Goff S."/>
            <person name="Hammond-Kosack K.E."/>
            <person name="Hilburn K."/>
            <person name="Hua-Van A."/>
            <person name="Jonkers W."/>
            <person name="Kazan K."/>
            <person name="Kodira C.D."/>
            <person name="Koehrsen M."/>
            <person name="Kumar L."/>
            <person name="Lee Y.H."/>
            <person name="Li L."/>
            <person name="Manners J.M."/>
            <person name="Miranda-Saavedra D."/>
            <person name="Mukherjee M."/>
            <person name="Park G."/>
            <person name="Park J."/>
            <person name="Park S.Y."/>
            <person name="Proctor R.H."/>
            <person name="Regev A."/>
            <person name="Ruiz-Roldan M.C."/>
            <person name="Sain D."/>
            <person name="Sakthikumar S."/>
            <person name="Sykes S."/>
            <person name="Schwartz D.C."/>
            <person name="Turgeon B.G."/>
            <person name="Wapinski I."/>
            <person name="Yoder O."/>
            <person name="Young S."/>
            <person name="Zeng Q."/>
            <person name="Zhou S."/>
            <person name="Galagan J."/>
            <person name="Cuomo C.A."/>
            <person name="Kistler H.C."/>
            <person name="Rep M."/>
        </authorList>
    </citation>
    <scope>GENOME REANNOTATION</scope>
    <source>
        <strain evidence="4">ATCC MYA-4620 / CBS 123657 / FGSC 9075 / NRRL 31084 / PH-1</strain>
        <strain evidence="3">PH-1 / ATCC MYA-4620 / FGSC 9075 / NRRL 31084</strain>
    </source>
</reference>
<dbReference type="VEuPathDB" id="FungiDB:FGRAMPH1_01G25791"/>
<reference evidence="3" key="4">
    <citation type="submission" date="2017-01" db="UniProtKB">
        <authorList>
            <consortium name="EnsemblFungi"/>
        </authorList>
    </citation>
    <scope>IDENTIFICATION</scope>
    <source>
        <strain evidence="3">PH-1 / ATCC MYA-4620 / FGSC 9075 / NRRL 31084</strain>
    </source>
</reference>
<dbReference type="HOGENOM" id="CLU_054623_1_0_1"/>
<dbReference type="Proteomes" id="UP000070720">
    <property type="component" value="Chromosome 4"/>
</dbReference>
<keyword evidence="1" id="KW-0732">Signal</keyword>
<reference evidence="3 4" key="1">
    <citation type="journal article" date="2007" name="Science">
        <title>The Fusarium graminearum genome reveals a link between localized polymorphism and pathogen specialization.</title>
        <authorList>
            <person name="Cuomo C.A."/>
            <person name="Gueldener U."/>
            <person name="Xu J.-R."/>
            <person name="Trail F."/>
            <person name="Turgeon B.G."/>
            <person name="Di Pietro A."/>
            <person name="Walton J.D."/>
            <person name="Ma L.-J."/>
            <person name="Baker S.E."/>
            <person name="Rep M."/>
            <person name="Adam G."/>
            <person name="Antoniw J."/>
            <person name="Baldwin T."/>
            <person name="Calvo S.E."/>
            <person name="Chang Y.-L."/>
            <person name="DeCaprio D."/>
            <person name="Gale L.R."/>
            <person name="Gnerre S."/>
            <person name="Goswami R.S."/>
            <person name="Hammond-Kosack K."/>
            <person name="Harris L.J."/>
            <person name="Hilburn K."/>
            <person name="Kennell J.C."/>
            <person name="Kroken S."/>
            <person name="Magnuson J.K."/>
            <person name="Mannhaupt G."/>
            <person name="Mauceli E.W."/>
            <person name="Mewes H.-W."/>
            <person name="Mitterbauer R."/>
            <person name="Muehlbauer G."/>
            <person name="Muensterkoetter M."/>
            <person name="Nelson D."/>
            <person name="O'Donnell K."/>
            <person name="Ouellet T."/>
            <person name="Qi W."/>
            <person name="Quesneville H."/>
            <person name="Roncero M.I.G."/>
            <person name="Seong K.-Y."/>
            <person name="Tetko I.V."/>
            <person name="Urban M."/>
            <person name="Waalwijk C."/>
            <person name="Ward T.J."/>
            <person name="Yao J."/>
            <person name="Birren B.W."/>
            <person name="Kistler H.C."/>
        </authorList>
    </citation>
    <scope>NUCLEOTIDE SEQUENCE [LARGE SCALE GENOMIC DNA]</scope>
    <source>
        <strain evidence="4">ATCC MYA-4620 / CBS 123657 / FGSC 9075 / NRRL 31084 / PH-1</strain>
        <strain evidence="3">PH-1 / ATCC MYA-4620 / FGSC 9075 / NRRL 31084</strain>
    </source>
</reference>
<protein>
    <submittedName>
        <fullName evidence="2">Chromosome 4, complete genome</fullName>
    </submittedName>
</protein>
<keyword evidence="4" id="KW-1185">Reference proteome</keyword>
<organism evidence="2 4">
    <name type="scientific">Gibberella zeae (strain ATCC MYA-4620 / CBS 123657 / FGSC 9075 / NRRL 31084 / PH-1)</name>
    <name type="common">Wheat head blight fungus</name>
    <name type="synonym">Fusarium graminearum</name>
    <dbReference type="NCBI Taxonomy" id="229533"/>
    <lineage>
        <taxon>Eukaryota</taxon>
        <taxon>Fungi</taxon>
        <taxon>Dikarya</taxon>
        <taxon>Ascomycota</taxon>
        <taxon>Pezizomycotina</taxon>
        <taxon>Sordariomycetes</taxon>
        <taxon>Hypocreomycetidae</taxon>
        <taxon>Hypocreales</taxon>
        <taxon>Nectriaceae</taxon>
        <taxon>Fusarium</taxon>
    </lineage>
</organism>
<dbReference type="eggNOG" id="ENOG502SRFT">
    <property type="taxonomic scope" value="Eukaryota"/>
</dbReference>
<dbReference type="InParanoid" id="I1RUF0"/>
<evidence type="ECO:0000313" key="3">
    <source>
        <dbReference type="EnsemblFungi" id="CEF84039"/>
    </source>
</evidence>
<dbReference type="EnsemblFungi" id="CEF84039">
    <property type="protein sequence ID" value="CEF84039"/>
    <property type="gene ID" value="FGRRES_07840"/>
</dbReference>
<accession>I1RUF0</accession>
<gene>
    <name evidence="3" type="primary">FG07840.1</name>
    <name evidence="2" type="ORF">FGRAMPH1_01T25791</name>
</gene>
<feature type="signal peptide" evidence="1">
    <location>
        <begin position="1"/>
        <end position="17"/>
    </location>
</feature>